<dbReference type="NCBIfam" id="NF002306">
    <property type="entry name" value="PRK01231.1"/>
    <property type="match status" value="1"/>
</dbReference>
<dbReference type="PANTHER" id="PTHR20275">
    <property type="entry name" value="NAD KINASE"/>
    <property type="match status" value="1"/>
</dbReference>
<feature type="binding site" evidence="6">
    <location>
        <begin position="187"/>
        <end position="192"/>
    </location>
    <ligand>
        <name>NAD(+)</name>
        <dbReference type="ChEBI" id="CHEBI:57540"/>
    </ligand>
</feature>
<dbReference type="Pfam" id="PF01513">
    <property type="entry name" value="NAD_kinase"/>
    <property type="match status" value="1"/>
</dbReference>
<evidence type="ECO:0000256" key="3">
    <source>
        <dbReference type="ARBA" id="ARBA00022857"/>
    </source>
</evidence>
<accession>A0ABZ2GVG9</accession>
<evidence type="ECO:0000256" key="1">
    <source>
        <dbReference type="ARBA" id="ARBA00022679"/>
    </source>
</evidence>
<comment type="function">
    <text evidence="6">Involved in the regulation of the intracellular balance of NAD and NADP, and is a key enzyme in the biosynthesis of NADP. Catalyzes specifically the phosphorylation on 2'-hydroxyl of the adenosine moiety of NAD to yield NADP.</text>
</comment>
<feature type="active site" description="Proton acceptor" evidence="6">
    <location>
        <position position="72"/>
    </location>
</feature>
<dbReference type="PANTHER" id="PTHR20275:SF0">
    <property type="entry name" value="NAD KINASE"/>
    <property type="match status" value="1"/>
</dbReference>
<evidence type="ECO:0000256" key="6">
    <source>
        <dbReference type="HAMAP-Rule" id="MF_00361"/>
    </source>
</evidence>
<comment type="similarity">
    <text evidence="6">Belongs to the NAD kinase family.</text>
</comment>
<dbReference type="Proteomes" id="UP001368618">
    <property type="component" value="Chromosome"/>
</dbReference>
<dbReference type="EC" id="2.7.1.23" evidence="6"/>
<gene>
    <name evidence="6" type="primary">nadK</name>
    <name evidence="7" type="ORF">RQL39_02110</name>
</gene>
<dbReference type="InterPro" id="IPR016064">
    <property type="entry name" value="NAD/diacylglycerol_kinase_sf"/>
</dbReference>
<evidence type="ECO:0000256" key="4">
    <source>
        <dbReference type="ARBA" id="ARBA00023027"/>
    </source>
</evidence>
<evidence type="ECO:0000256" key="2">
    <source>
        <dbReference type="ARBA" id="ARBA00022777"/>
    </source>
</evidence>
<dbReference type="GO" id="GO:0003951">
    <property type="term" value="F:NAD+ kinase activity"/>
    <property type="evidence" value="ECO:0007669"/>
    <property type="project" value="UniProtKB-EC"/>
</dbReference>
<keyword evidence="8" id="KW-1185">Reference proteome</keyword>
<dbReference type="Gene3D" id="3.40.50.10330">
    <property type="entry name" value="Probable inorganic polyphosphate/atp-NAD kinase, domain 1"/>
    <property type="match status" value="1"/>
</dbReference>
<dbReference type="HAMAP" id="MF_00361">
    <property type="entry name" value="NAD_kinase"/>
    <property type="match status" value="1"/>
</dbReference>
<dbReference type="Pfam" id="PF20143">
    <property type="entry name" value="NAD_kinase_C"/>
    <property type="match status" value="1"/>
</dbReference>
<dbReference type="InterPro" id="IPR002504">
    <property type="entry name" value="NADK"/>
</dbReference>
<dbReference type="EMBL" id="CP135137">
    <property type="protein sequence ID" value="WWR11465.1"/>
    <property type="molecule type" value="Genomic_DNA"/>
</dbReference>
<evidence type="ECO:0000313" key="7">
    <source>
        <dbReference type="EMBL" id="WWR11465.1"/>
    </source>
</evidence>
<feature type="binding site" evidence="6">
    <location>
        <position position="247"/>
    </location>
    <ligand>
        <name>NAD(+)</name>
        <dbReference type="ChEBI" id="CHEBI:57540"/>
    </ligand>
</feature>
<feature type="binding site" evidence="6">
    <location>
        <begin position="72"/>
        <end position="73"/>
    </location>
    <ligand>
        <name>NAD(+)</name>
        <dbReference type="ChEBI" id="CHEBI:57540"/>
    </ligand>
</feature>
<comment type="subcellular location">
    <subcellularLocation>
        <location evidence="6">Cytoplasm</location>
    </subcellularLocation>
</comment>
<dbReference type="InterPro" id="IPR017437">
    <property type="entry name" value="ATP-NAD_kinase_PpnK-typ_C"/>
</dbReference>
<dbReference type="InterPro" id="IPR017438">
    <property type="entry name" value="ATP-NAD_kinase_N"/>
</dbReference>
<comment type="cofactor">
    <cofactor evidence="6">
        <name>a divalent metal cation</name>
        <dbReference type="ChEBI" id="CHEBI:60240"/>
    </cofactor>
</comment>
<keyword evidence="1 6" id="KW-0808">Transferase</keyword>
<organism evidence="7 8">
    <name type="scientific">Candidatus Legionella polyplacis</name>
    <dbReference type="NCBI Taxonomy" id="2005262"/>
    <lineage>
        <taxon>Bacteria</taxon>
        <taxon>Pseudomonadati</taxon>
        <taxon>Pseudomonadota</taxon>
        <taxon>Gammaproteobacteria</taxon>
        <taxon>Legionellales</taxon>
        <taxon>Legionellaceae</taxon>
        <taxon>Legionella</taxon>
    </lineage>
</organism>
<protein>
    <recommendedName>
        <fullName evidence="6">NAD kinase</fullName>
        <ecNumber evidence="6">2.7.1.23</ecNumber>
    </recommendedName>
    <alternativeName>
        <fullName evidence="6">ATP-dependent NAD kinase</fullName>
    </alternativeName>
</protein>
<comment type="catalytic activity">
    <reaction evidence="5 6">
        <text>NAD(+) + ATP = ADP + NADP(+) + H(+)</text>
        <dbReference type="Rhea" id="RHEA:18629"/>
        <dbReference type="ChEBI" id="CHEBI:15378"/>
        <dbReference type="ChEBI" id="CHEBI:30616"/>
        <dbReference type="ChEBI" id="CHEBI:57540"/>
        <dbReference type="ChEBI" id="CHEBI:58349"/>
        <dbReference type="ChEBI" id="CHEBI:456216"/>
        <dbReference type="EC" id="2.7.1.23"/>
    </reaction>
</comment>
<keyword evidence="3 6" id="KW-0521">NADP</keyword>
<sequence length="298" mass="34226">MKKINHIIIYIRKKQKKQNINQSLHNLIEYLKNNNIKYFLDYKITKIFKLKKTNPNYKLIKKYDLIIVIGGDGSLLSAAQIAIQANIPIIGINQGNLGFLTDISPNNLKKNLNSIFSGNYQEEIRSLLHLSIYNGKKIYYQKDALNDIVLSKGIKTYLIEFDIYINKYFVNHYCSDGIILATPTGSTAYSLSAGGPIVHPKLHAIILTPISSHNLNSRPLIIDQKSKINIKINKRNKNTILISCDGQKYTLIKPGQYISIKNSNKKLRILHPNNYQYYKSLKIKLGWGYKNKNYTIHK</sequence>
<keyword evidence="6" id="KW-0963">Cytoplasm</keyword>
<evidence type="ECO:0000313" key="8">
    <source>
        <dbReference type="Proteomes" id="UP001368618"/>
    </source>
</evidence>
<evidence type="ECO:0000256" key="5">
    <source>
        <dbReference type="ARBA" id="ARBA00047925"/>
    </source>
</evidence>
<dbReference type="RefSeq" id="WP_100114938.1">
    <property type="nucleotide sequence ID" value="NZ_CP021497.1"/>
</dbReference>
<reference evidence="7" key="1">
    <citation type="submission" date="2023-09" db="EMBL/GenBank/DDBJ databases">
        <title>Genomes of two closely related lineages of the louse Polyplax serrata with different host specificities.</title>
        <authorList>
            <person name="Martinu J."/>
            <person name="Tarabai H."/>
            <person name="Stefka J."/>
            <person name="Hypsa V."/>
        </authorList>
    </citation>
    <scope>NUCLEOTIDE SEQUENCE [LARGE SCALE GENOMIC DNA]</scope>
    <source>
        <strain evidence="7">98ZLc_SE</strain>
    </source>
</reference>
<keyword evidence="4 6" id="KW-0520">NAD</keyword>
<feature type="binding site" evidence="6">
    <location>
        <position position="176"/>
    </location>
    <ligand>
        <name>NAD(+)</name>
        <dbReference type="ChEBI" id="CHEBI:57540"/>
    </ligand>
</feature>
<feature type="binding site" evidence="6">
    <location>
        <begin position="146"/>
        <end position="147"/>
    </location>
    <ligand>
        <name>NAD(+)</name>
        <dbReference type="ChEBI" id="CHEBI:57540"/>
    </ligand>
</feature>
<comment type="caution">
    <text evidence="6">Lacks conserved residue(s) required for the propagation of feature annotation.</text>
</comment>
<name>A0ABZ2GVG9_9GAMM</name>
<dbReference type="SUPFAM" id="SSF111331">
    <property type="entry name" value="NAD kinase/diacylglycerol kinase-like"/>
    <property type="match status" value="1"/>
</dbReference>
<proteinExistence type="inferred from homology"/>
<keyword evidence="6" id="KW-0067">ATP-binding</keyword>
<keyword evidence="2 6" id="KW-0418">Kinase</keyword>
<dbReference type="Gene3D" id="2.60.200.30">
    <property type="entry name" value="Probable inorganic polyphosphate/atp-NAD kinase, domain 2"/>
    <property type="match status" value="1"/>
</dbReference>
<keyword evidence="6" id="KW-0547">Nucleotide-binding</keyword>